<reference evidence="4 5" key="1">
    <citation type="submission" date="2019-09" db="EMBL/GenBank/DDBJ databases">
        <title>Serinicoccus pratensis sp. nov., isolated from meadow soil.</title>
        <authorList>
            <person name="Zhang W."/>
        </authorList>
    </citation>
    <scope>NUCLEOTIDE SEQUENCE [LARGE SCALE GENOMIC DNA]</scope>
    <source>
        <strain evidence="4 5">W204</strain>
    </source>
</reference>
<evidence type="ECO:0000313" key="5">
    <source>
        <dbReference type="Proteomes" id="UP000326546"/>
    </source>
</evidence>
<dbReference type="EMBL" id="CP044427">
    <property type="protein sequence ID" value="QFG69449.1"/>
    <property type="molecule type" value="Genomic_DNA"/>
</dbReference>
<proteinExistence type="inferred from homology"/>
<dbReference type="SUPFAM" id="SSF53383">
    <property type="entry name" value="PLP-dependent transferases"/>
    <property type="match status" value="1"/>
</dbReference>
<comment type="similarity">
    <text evidence="3">Belongs to the class-III pyridoxal-phosphate-dependent aminotransferase family.</text>
</comment>
<dbReference type="GO" id="GO:0042802">
    <property type="term" value="F:identical protein binding"/>
    <property type="evidence" value="ECO:0007669"/>
    <property type="project" value="TreeGrafter"/>
</dbReference>
<dbReference type="InterPro" id="IPR015421">
    <property type="entry name" value="PyrdxlP-dep_Trfase_major"/>
</dbReference>
<dbReference type="Pfam" id="PF00202">
    <property type="entry name" value="Aminotran_3"/>
    <property type="match status" value="1"/>
</dbReference>
<evidence type="ECO:0000313" key="4">
    <source>
        <dbReference type="EMBL" id="QFG69449.1"/>
    </source>
</evidence>
<organism evidence="4 5">
    <name type="scientific">Ornithinimicrobium pratense</name>
    <dbReference type="NCBI Taxonomy" id="2593973"/>
    <lineage>
        <taxon>Bacteria</taxon>
        <taxon>Bacillati</taxon>
        <taxon>Actinomycetota</taxon>
        <taxon>Actinomycetes</taxon>
        <taxon>Micrococcales</taxon>
        <taxon>Ornithinimicrobiaceae</taxon>
        <taxon>Ornithinimicrobium</taxon>
    </lineage>
</organism>
<dbReference type="Gene3D" id="3.90.1150.10">
    <property type="entry name" value="Aspartate Aminotransferase, domain 1"/>
    <property type="match status" value="1"/>
</dbReference>
<dbReference type="InterPro" id="IPR050103">
    <property type="entry name" value="Class-III_PLP-dep_AT"/>
</dbReference>
<dbReference type="Gene3D" id="3.40.640.10">
    <property type="entry name" value="Type I PLP-dependent aspartate aminotransferase-like (Major domain)"/>
    <property type="match status" value="1"/>
</dbReference>
<name>A0A5J6V6D2_9MICO</name>
<dbReference type="InterPro" id="IPR015422">
    <property type="entry name" value="PyrdxlP-dep_Trfase_small"/>
</dbReference>
<keyword evidence="5" id="KW-1185">Reference proteome</keyword>
<keyword evidence="2 3" id="KW-0663">Pyridoxal phosphate</keyword>
<dbReference type="InterPro" id="IPR005814">
    <property type="entry name" value="Aminotrans_3"/>
</dbReference>
<dbReference type="Proteomes" id="UP000326546">
    <property type="component" value="Chromosome"/>
</dbReference>
<evidence type="ECO:0000256" key="2">
    <source>
        <dbReference type="ARBA" id="ARBA00022898"/>
    </source>
</evidence>
<dbReference type="GO" id="GO:0030170">
    <property type="term" value="F:pyridoxal phosphate binding"/>
    <property type="evidence" value="ECO:0007669"/>
    <property type="project" value="InterPro"/>
</dbReference>
<dbReference type="GO" id="GO:0008483">
    <property type="term" value="F:transaminase activity"/>
    <property type="evidence" value="ECO:0007669"/>
    <property type="project" value="UniProtKB-KW"/>
</dbReference>
<comment type="cofactor">
    <cofactor evidence="1">
        <name>pyridoxal 5'-phosphate</name>
        <dbReference type="ChEBI" id="CHEBI:597326"/>
    </cofactor>
</comment>
<keyword evidence="4" id="KW-0808">Transferase</keyword>
<accession>A0A5J6V6D2</accession>
<sequence length="456" mass="47658">MRPASVHSGLESLAIDHPLHHPMTDRTLFRGAARTVVEGEGDVELDRAGRVSVIGTSGLWNVALGHRRHEVDDAVRGQLDQVAYATLFRGQSVPAVRLAQRLIELGPEGTGRALLCTGGAAGVETAVMLAHRVAANCGQRRDLVAVLSDGYHGTLIGSAALTGEDLDQALDGVSSDGVLRLPTPGDGRADDEATEVLLETAALLGGRIAAVVVEPVLGSAGVLDLPDSWCRTLRELADRHGFLVIADEVATGLGRTGHLWASTARGLRPDLLVTSKALTAGYLPLGAVLVSQDVARALDRGSAPFLHGETQGGNPLACAAALATLDVIVHEDLPARAARLGSAAADLIDERWPAALTRRTGAGLMIGLHLHGAPGAQRPSSDLVGAVIGRCADAGVIVHGSPRGISLFPPLTIDESLWERSVRTVLDVLERIPHPGRAHVRAVPSRPVTTSKEQSR</sequence>
<dbReference type="RefSeq" id="WP_158061823.1">
    <property type="nucleotide sequence ID" value="NZ_CP044427.1"/>
</dbReference>
<keyword evidence="4" id="KW-0032">Aminotransferase</keyword>
<gene>
    <name evidence="4" type="ORF">FY030_12710</name>
</gene>
<protein>
    <submittedName>
        <fullName evidence="4">Aspartate aminotransferase family protein</fullName>
    </submittedName>
</protein>
<evidence type="ECO:0000256" key="3">
    <source>
        <dbReference type="RuleBase" id="RU003560"/>
    </source>
</evidence>
<dbReference type="PANTHER" id="PTHR11986">
    <property type="entry name" value="AMINOTRANSFERASE CLASS III"/>
    <property type="match status" value="1"/>
</dbReference>
<dbReference type="InterPro" id="IPR049704">
    <property type="entry name" value="Aminotrans_3_PPA_site"/>
</dbReference>
<dbReference type="KEGG" id="serw:FY030_12710"/>
<dbReference type="OrthoDB" id="9801834at2"/>
<dbReference type="PROSITE" id="PS00600">
    <property type="entry name" value="AA_TRANSFER_CLASS_3"/>
    <property type="match status" value="1"/>
</dbReference>
<evidence type="ECO:0000256" key="1">
    <source>
        <dbReference type="ARBA" id="ARBA00001933"/>
    </source>
</evidence>
<dbReference type="InterPro" id="IPR015424">
    <property type="entry name" value="PyrdxlP-dep_Trfase"/>
</dbReference>
<dbReference type="AlphaFoldDB" id="A0A5J6V6D2"/>